<dbReference type="Gene3D" id="1.10.510.10">
    <property type="entry name" value="Transferase(Phosphotransferase) domain 1"/>
    <property type="match status" value="1"/>
</dbReference>
<dbReference type="InterPro" id="IPR000719">
    <property type="entry name" value="Prot_kinase_dom"/>
</dbReference>
<dbReference type="Proteomes" id="UP000664132">
    <property type="component" value="Unassembled WGS sequence"/>
</dbReference>
<dbReference type="GO" id="GO:0005634">
    <property type="term" value="C:nucleus"/>
    <property type="evidence" value="ECO:0007669"/>
    <property type="project" value="TreeGrafter"/>
</dbReference>
<accession>A0A8H7W9U2</accession>
<dbReference type="EMBL" id="JAFJYH010000176">
    <property type="protein sequence ID" value="KAG4416729.1"/>
    <property type="molecule type" value="Genomic_DNA"/>
</dbReference>
<dbReference type="GO" id="GO:0004674">
    <property type="term" value="F:protein serine/threonine kinase activity"/>
    <property type="evidence" value="ECO:0007669"/>
    <property type="project" value="TreeGrafter"/>
</dbReference>
<reference evidence="2" key="1">
    <citation type="submission" date="2021-02" db="EMBL/GenBank/DDBJ databases">
        <title>Genome sequence Cadophora malorum strain M34.</title>
        <authorList>
            <person name="Stefanovic E."/>
            <person name="Vu D."/>
            <person name="Scully C."/>
            <person name="Dijksterhuis J."/>
            <person name="Roader J."/>
            <person name="Houbraken J."/>
        </authorList>
    </citation>
    <scope>NUCLEOTIDE SEQUENCE</scope>
    <source>
        <strain evidence="2">M34</strain>
    </source>
</reference>
<dbReference type="AlphaFoldDB" id="A0A8H7W9U2"/>
<dbReference type="GO" id="GO:0044773">
    <property type="term" value="P:mitotic DNA damage checkpoint signaling"/>
    <property type="evidence" value="ECO:0007669"/>
    <property type="project" value="TreeGrafter"/>
</dbReference>
<dbReference type="PANTHER" id="PTHR44167:SF24">
    <property type="entry name" value="SERINE_THREONINE-PROTEIN KINASE CHK2"/>
    <property type="match status" value="1"/>
</dbReference>
<gene>
    <name evidence="2" type="ORF">IFR04_010131</name>
</gene>
<protein>
    <recommendedName>
        <fullName evidence="1">Protein kinase domain-containing protein</fullName>
    </recommendedName>
</protein>
<dbReference type="OrthoDB" id="4062651at2759"/>
<organism evidence="2 3">
    <name type="scientific">Cadophora malorum</name>
    <dbReference type="NCBI Taxonomy" id="108018"/>
    <lineage>
        <taxon>Eukaryota</taxon>
        <taxon>Fungi</taxon>
        <taxon>Dikarya</taxon>
        <taxon>Ascomycota</taxon>
        <taxon>Pezizomycotina</taxon>
        <taxon>Leotiomycetes</taxon>
        <taxon>Helotiales</taxon>
        <taxon>Ploettnerulaceae</taxon>
        <taxon>Cadophora</taxon>
    </lineage>
</organism>
<sequence>MPPMTRAMKRTSKLHSLEDIFELMESFTDEGGRIAFSYTSFSFIDIDFNCYVGRISERKRNLTLHDANDHLQHIPDEYVYPSLPPHFTPAPGCIDGCWIKRPSLLCCEDVKAFGQIPKLLQTEIAAMEILSANPHPNIAKYHGCIVKCGRVVGIVLDKYATTLEDRVLESSRPFDKILCLDQVKSAIDHIHSLGLAHNDINPNNIMLDDTDTAFLIDIGCCCPVGEIFLGFGTPGWMEERSDYNSSKQSHDLSAFSKLQEWIENPTKDPYPEEVV</sequence>
<dbReference type="PROSITE" id="PS50011">
    <property type="entry name" value="PROTEIN_KINASE_DOM"/>
    <property type="match status" value="1"/>
</dbReference>
<name>A0A8H7W9U2_9HELO</name>
<dbReference type="GO" id="GO:0005524">
    <property type="term" value="F:ATP binding"/>
    <property type="evidence" value="ECO:0007669"/>
    <property type="project" value="InterPro"/>
</dbReference>
<feature type="domain" description="Protein kinase" evidence="1">
    <location>
        <begin position="41"/>
        <end position="275"/>
    </location>
</feature>
<evidence type="ECO:0000313" key="2">
    <source>
        <dbReference type="EMBL" id="KAG4416729.1"/>
    </source>
</evidence>
<dbReference type="Pfam" id="PF00069">
    <property type="entry name" value="Pkinase"/>
    <property type="match status" value="1"/>
</dbReference>
<dbReference type="SUPFAM" id="SSF56112">
    <property type="entry name" value="Protein kinase-like (PK-like)"/>
    <property type="match status" value="1"/>
</dbReference>
<evidence type="ECO:0000313" key="3">
    <source>
        <dbReference type="Proteomes" id="UP000664132"/>
    </source>
</evidence>
<keyword evidence="3" id="KW-1185">Reference proteome</keyword>
<comment type="caution">
    <text evidence="2">The sequence shown here is derived from an EMBL/GenBank/DDBJ whole genome shotgun (WGS) entry which is preliminary data.</text>
</comment>
<proteinExistence type="predicted"/>
<evidence type="ECO:0000259" key="1">
    <source>
        <dbReference type="PROSITE" id="PS50011"/>
    </source>
</evidence>
<dbReference type="PANTHER" id="PTHR44167">
    <property type="entry name" value="OVARIAN-SPECIFIC SERINE/THREONINE-PROTEIN KINASE LOK-RELATED"/>
    <property type="match status" value="1"/>
</dbReference>
<dbReference type="InterPro" id="IPR011009">
    <property type="entry name" value="Kinase-like_dom_sf"/>
</dbReference>